<keyword evidence="2" id="KW-1185">Reference proteome</keyword>
<dbReference type="AlphaFoldDB" id="A0AA86N2W6"/>
<name>A0AA86N2W6_9BACT</name>
<proteinExistence type="predicted"/>
<sequence>MISLLQHHYRSRSLLAATALFCIGILCLGAAAQTLGMPIAFWDLEPDYDSSESLFEDVLGSPRDVVDAGPMARLRVQDMGTIPLLLLDHSLFRPPSPLQLS</sequence>
<reference evidence="1" key="1">
    <citation type="submission" date="2022-10" db="EMBL/GenBank/DDBJ databases">
        <authorList>
            <person name="Koch H."/>
        </authorList>
    </citation>
    <scope>NUCLEOTIDE SEQUENCE</scope>
    <source>
        <strain evidence="1">DNF</strain>
    </source>
</reference>
<gene>
    <name evidence="1" type="ORF">DNFV4_04205</name>
</gene>
<accession>A0AA86N2W6</accession>
<evidence type="ECO:0000313" key="2">
    <source>
        <dbReference type="Proteomes" id="UP001179121"/>
    </source>
</evidence>
<evidence type="ECO:0000313" key="1">
    <source>
        <dbReference type="EMBL" id="CAI4033763.1"/>
    </source>
</evidence>
<dbReference type="KEGG" id="nti:DNFV4_04205"/>
<protein>
    <submittedName>
        <fullName evidence="1">Uncharacterized protein</fullName>
    </submittedName>
</protein>
<dbReference type="RefSeq" id="WP_289271198.1">
    <property type="nucleotide sequence ID" value="NZ_OX365700.1"/>
</dbReference>
<organism evidence="1 2">
    <name type="scientific">Nitrospira tepida</name>
    <dbReference type="NCBI Taxonomy" id="2973512"/>
    <lineage>
        <taxon>Bacteria</taxon>
        <taxon>Pseudomonadati</taxon>
        <taxon>Nitrospirota</taxon>
        <taxon>Nitrospiria</taxon>
        <taxon>Nitrospirales</taxon>
        <taxon>Nitrospiraceae</taxon>
        <taxon>Nitrospira</taxon>
    </lineage>
</organism>
<dbReference type="EMBL" id="OX365700">
    <property type="protein sequence ID" value="CAI4033763.1"/>
    <property type="molecule type" value="Genomic_DNA"/>
</dbReference>
<dbReference type="Proteomes" id="UP001179121">
    <property type="component" value="Chromosome"/>
</dbReference>